<dbReference type="RefSeq" id="XP_021802794.1">
    <property type="nucleotide sequence ID" value="XM_021947102.1"/>
</dbReference>
<dbReference type="AlphaFoldDB" id="A0A6P5RII3"/>
<reference evidence="3" key="1">
    <citation type="submission" date="2025-08" db="UniProtKB">
        <authorList>
            <consortium name="RefSeq"/>
        </authorList>
    </citation>
    <scope>IDENTIFICATION</scope>
</reference>
<sequence length="273" mass="30190">MLGPPTILSFLADSQKHAVNPTDPTTRTRASITTTKCSVFHTSSKKSAWIIDSDATDHITFDHGLSRKSSTSSVMSNANGHPYGKDDWLCNSNPTLLLKHDEGKLTALIVYVDDIVVTGNNTGEQLKLKKNLSQEFEMNDLGDLKYFLEIEVARSKTGIFLSQMKYVMDLLTKTGMLGCKPANTPIEICVFGTHKTRLDIAYVVTMVSQFMHSPNVSHRNVVDQILRYLKLAPGKGLIFSKNGDLEVVGYTDVDWAGSITDRRSTSGYFTFVG</sequence>
<dbReference type="PANTHER" id="PTHR11439">
    <property type="entry name" value="GAG-POL-RELATED RETROTRANSPOSON"/>
    <property type="match status" value="1"/>
</dbReference>
<dbReference type="InterPro" id="IPR013103">
    <property type="entry name" value="RVT_2"/>
</dbReference>
<feature type="domain" description="Reverse transcriptase Ty1/copia-type" evidence="1">
    <location>
        <begin position="103"/>
        <end position="187"/>
    </location>
</feature>
<evidence type="ECO:0000313" key="3">
    <source>
        <dbReference type="RefSeq" id="XP_021802794.1"/>
    </source>
</evidence>
<dbReference type="Pfam" id="PF07727">
    <property type="entry name" value="RVT_2"/>
    <property type="match status" value="1"/>
</dbReference>
<dbReference type="GeneID" id="110746875"/>
<name>A0A6P5RII3_PRUAV</name>
<dbReference type="KEGG" id="pavi:110746875"/>
<evidence type="ECO:0000313" key="2">
    <source>
        <dbReference type="Proteomes" id="UP000515124"/>
    </source>
</evidence>
<organism evidence="2 3">
    <name type="scientific">Prunus avium</name>
    <name type="common">Cherry</name>
    <name type="synonym">Cerasus avium</name>
    <dbReference type="NCBI Taxonomy" id="42229"/>
    <lineage>
        <taxon>Eukaryota</taxon>
        <taxon>Viridiplantae</taxon>
        <taxon>Streptophyta</taxon>
        <taxon>Embryophyta</taxon>
        <taxon>Tracheophyta</taxon>
        <taxon>Spermatophyta</taxon>
        <taxon>Magnoliopsida</taxon>
        <taxon>eudicotyledons</taxon>
        <taxon>Gunneridae</taxon>
        <taxon>Pentapetalae</taxon>
        <taxon>rosids</taxon>
        <taxon>fabids</taxon>
        <taxon>Rosales</taxon>
        <taxon>Rosaceae</taxon>
        <taxon>Amygdaloideae</taxon>
        <taxon>Amygdaleae</taxon>
        <taxon>Prunus</taxon>
    </lineage>
</organism>
<gene>
    <name evidence="3" type="primary">LOC110746875</name>
</gene>
<accession>A0A6P5RII3</accession>
<evidence type="ECO:0000259" key="1">
    <source>
        <dbReference type="Pfam" id="PF07727"/>
    </source>
</evidence>
<feature type="non-terminal residue" evidence="3">
    <location>
        <position position="273"/>
    </location>
</feature>
<keyword evidence="2" id="KW-1185">Reference proteome</keyword>
<proteinExistence type="predicted"/>
<dbReference type="PANTHER" id="PTHR11439:SF467">
    <property type="entry name" value="INTEGRASE CATALYTIC DOMAIN-CONTAINING PROTEIN"/>
    <property type="match status" value="1"/>
</dbReference>
<protein>
    <submittedName>
        <fullName evidence="3">Uncharacterized protein LOC110746875</fullName>
    </submittedName>
</protein>
<dbReference type="Proteomes" id="UP000515124">
    <property type="component" value="Unplaced"/>
</dbReference>